<dbReference type="Gene3D" id="1.10.8.10">
    <property type="entry name" value="DNA helicase RuvA subunit, C-terminal domain"/>
    <property type="match status" value="1"/>
</dbReference>
<dbReference type="Pfam" id="PF13899">
    <property type="entry name" value="Thioredoxin_7"/>
    <property type="match status" value="1"/>
</dbReference>
<dbReference type="PANTHER" id="PTHR23322">
    <property type="entry name" value="FAS-ASSOCIATED PROTEIN"/>
    <property type="match status" value="1"/>
</dbReference>
<dbReference type="Gramene" id="TraesLDM2B03G00879930.1">
    <property type="protein sequence ID" value="TraesLDM2B03G00879930.1.CDS1"/>
    <property type="gene ID" value="TraesLDM2B03G00879930"/>
</dbReference>
<dbReference type="Gramene" id="TraesWEE_scaffold_121369_01G000300.1">
    <property type="protein sequence ID" value="TraesWEE_scaffold_121369_01G000300.1"/>
    <property type="gene ID" value="TraesWEE_scaffold_121369_01G000300"/>
</dbReference>
<dbReference type="AlphaFoldDB" id="A0A3B6C1C4"/>
<dbReference type="Gene3D" id="3.10.20.90">
    <property type="entry name" value="Phosphatidylinositol 3-kinase Catalytic Subunit, Chain A, domain 1"/>
    <property type="match status" value="1"/>
</dbReference>
<feature type="region of interest" description="Disordered" evidence="1">
    <location>
        <begin position="278"/>
        <end position="338"/>
    </location>
</feature>
<dbReference type="InterPro" id="IPR050730">
    <property type="entry name" value="UBX_domain-protein"/>
</dbReference>
<dbReference type="SUPFAM" id="SSF52833">
    <property type="entry name" value="Thioredoxin-like"/>
    <property type="match status" value="1"/>
</dbReference>
<dbReference type="Pfam" id="PF00789">
    <property type="entry name" value="UBX"/>
    <property type="match status" value="1"/>
</dbReference>
<dbReference type="Gramene" id="TraesRN2B0100392700.1">
    <property type="protein sequence ID" value="TraesRN2B0100392700.1"/>
    <property type="gene ID" value="TraesRN2B0100392700"/>
</dbReference>
<dbReference type="SMART" id="SM00594">
    <property type="entry name" value="UAS"/>
    <property type="match status" value="1"/>
</dbReference>
<dbReference type="GO" id="GO:0043130">
    <property type="term" value="F:ubiquitin binding"/>
    <property type="evidence" value="ECO:0000318"/>
    <property type="project" value="GO_Central"/>
</dbReference>
<dbReference type="Pfam" id="PF14555">
    <property type="entry name" value="UBA_4"/>
    <property type="match status" value="1"/>
</dbReference>
<dbReference type="GO" id="GO:0043161">
    <property type="term" value="P:proteasome-mediated ubiquitin-dependent protein catabolic process"/>
    <property type="evidence" value="ECO:0000318"/>
    <property type="project" value="GO_Central"/>
</dbReference>
<keyword evidence="4" id="KW-1185">Reference proteome</keyword>
<dbReference type="PROSITE" id="PS50033">
    <property type="entry name" value="UBX"/>
    <property type="match status" value="1"/>
</dbReference>
<protein>
    <recommendedName>
        <fullName evidence="2">UBX domain-containing protein</fullName>
    </recommendedName>
</protein>
<dbReference type="GO" id="GO:0005634">
    <property type="term" value="C:nucleus"/>
    <property type="evidence" value="ECO:0000318"/>
    <property type="project" value="GO_Central"/>
</dbReference>
<feature type="compositionally biased region" description="Polar residues" evidence="1">
    <location>
        <begin position="307"/>
        <end position="321"/>
    </location>
</feature>
<name>A0A3B6C1C4_WHEAT</name>
<feature type="domain" description="UBX" evidence="2">
    <location>
        <begin position="340"/>
        <end position="415"/>
    </location>
</feature>
<evidence type="ECO:0000259" key="2">
    <source>
        <dbReference type="PROSITE" id="PS50033"/>
    </source>
</evidence>
<dbReference type="Gramene" id="TraesCS2B02G156700.1">
    <property type="protein sequence ID" value="TraesCS2B02G156700.1.cds1"/>
    <property type="gene ID" value="TraesCS2B02G156700"/>
</dbReference>
<dbReference type="InterPro" id="IPR036249">
    <property type="entry name" value="Thioredoxin-like_sf"/>
</dbReference>
<evidence type="ECO:0000313" key="4">
    <source>
        <dbReference type="Proteomes" id="UP000019116"/>
    </source>
</evidence>
<dbReference type="Gramene" id="TraesJUL2B03G00883110.1">
    <property type="protein sequence ID" value="TraesJUL2B03G00883110.1.CDS1"/>
    <property type="gene ID" value="TraesJUL2B03G00883110"/>
</dbReference>
<dbReference type="InterPro" id="IPR006577">
    <property type="entry name" value="UAS"/>
</dbReference>
<dbReference type="InterPro" id="IPR029071">
    <property type="entry name" value="Ubiquitin-like_domsf"/>
</dbReference>
<dbReference type="CDD" id="cd02958">
    <property type="entry name" value="UAS"/>
    <property type="match status" value="1"/>
</dbReference>
<dbReference type="PANTHER" id="PTHR23322:SF70">
    <property type="entry name" value="UBX DOMAIN-CONTAINING PROTEIN"/>
    <property type="match status" value="1"/>
</dbReference>
<proteinExistence type="predicted"/>
<dbReference type="SMR" id="A0A3B6C1C4"/>
<dbReference type="CDD" id="cd14273">
    <property type="entry name" value="UBA_TAP-C_like"/>
    <property type="match status" value="1"/>
</dbReference>
<dbReference type="Gramene" id="TraesARI2B03G00889440.1">
    <property type="protein sequence ID" value="TraesARI2B03G00889440.1.CDS1"/>
    <property type="gene ID" value="TraesARI2B03G00889440"/>
</dbReference>
<dbReference type="OMA" id="CEMEPGP"/>
<reference evidence="3" key="1">
    <citation type="submission" date="2018-08" db="EMBL/GenBank/DDBJ databases">
        <authorList>
            <person name="Rossello M."/>
        </authorList>
    </citation>
    <scope>NUCLEOTIDE SEQUENCE [LARGE SCALE GENOMIC DNA]</scope>
    <source>
        <strain evidence="3">cv. Chinese Spring</strain>
    </source>
</reference>
<dbReference type="Gene3D" id="3.40.30.10">
    <property type="entry name" value="Glutaredoxin"/>
    <property type="match status" value="1"/>
</dbReference>
<dbReference type="Proteomes" id="UP000019116">
    <property type="component" value="Chromosome 2B"/>
</dbReference>
<dbReference type="Gramene" id="TraesCS2B03G0382900.1">
    <property type="protein sequence ID" value="TraesCS2B03G0382900.1.CDS1"/>
    <property type="gene ID" value="TraesCS2B03G0382900"/>
</dbReference>
<feature type="compositionally biased region" description="Low complexity" evidence="1">
    <location>
        <begin position="322"/>
        <end position="335"/>
    </location>
</feature>
<dbReference type="EnsemblPlants" id="TraesCS2B02G156700.1">
    <property type="protein sequence ID" value="TraesCS2B02G156700.1.cds1"/>
    <property type="gene ID" value="TraesCS2B02G156700"/>
</dbReference>
<reference evidence="3" key="2">
    <citation type="submission" date="2018-10" db="UniProtKB">
        <authorList>
            <consortium name="EnsemblPlants"/>
        </authorList>
    </citation>
    <scope>IDENTIFICATION</scope>
</reference>
<dbReference type="OrthoDB" id="270602at2759"/>
<evidence type="ECO:0000313" key="3">
    <source>
        <dbReference type="EnsemblPlants" id="TraesCS2B02G156700.1.cds1"/>
    </source>
</evidence>
<accession>A0A3B6C1C4</accession>
<organism evidence="3">
    <name type="scientific">Triticum aestivum</name>
    <name type="common">Wheat</name>
    <dbReference type="NCBI Taxonomy" id="4565"/>
    <lineage>
        <taxon>Eukaryota</taxon>
        <taxon>Viridiplantae</taxon>
        <taxon>Streptophyta</taxon>
        <taxon>Embryophyta</taxon>
        <taxon>Tracheophyta</taxon>
        <taxon>Spermatophyta</taxon>
        <taxon>Magnoliopsida</taxon>
        <taxon>Liliopsida</taxon>
        <taxon>Poales</taxon>
        <taxon>Poaceae</taxon>
        <taxon>BOP clade</taxon>
        <taxon>Pooideae</taxon>
        <taxon>Triticodae</taxon>
        <taxon>Triticeae</taxon>
        <taxon>Triticinae</taxon>
        <taxon>Triticum</taxon>
    </lineage>
</organism>
<dbReference type="STRING" id="4565.A0A3B6C1C4"/>
<dbReference type="SUPFAM" id="SSF54236">
    <property type="entry name" value="Ubiquitin-like"/>
    <property type="match status" value="1"/>
</dbReference>
<feature type="region of interest" description="Disordered" evidence="1">
    <location>
        <begin position="60"/>
        <end position="144"/>
    </location>
</feature>
<evidence type="ECO:0000256" key="1">
    <source>
        <dbReference type="SAM" id="MobiDB-lite"/>
    </source>
</evidence>
<sequence>MEGDHDALVCQFMQVTACISLSDAAQHLASCSWRLDAAVDLYFAGGAASSAPVVPKDEPAVRAPIPARSETIYGPSSSTARRQPRACRPTGWESEHDAPAPEPEPAAERHPRRRRRRDEGTSSGGSSTDQAGAGPPGKKKKKTLAELFRPPVELTYKGRFHDAKAHAAGLSRWLLVNVQATGEFASHQQNRDVWANELVARAVREHFVLWQVDVDEREGGQDEGGKVSCYYKLAHDMMPHVLVVDPVTGELMHRMRAATDPNDMIAVAEKFAERRPVMPAKATKHRAASSAAPLRGKQEAPPLGTAALSSSNPSATTPTKQVETAAAAVAPPTCEMEPGPGEKLCNLRVRLPDGRAVTKQFGAERGVAALFAFCSSEEERPFRLMHLAGGSMQQIGDENVSFDDLGLHMSTVFMVLS</sequence>
<dbReference type="InterPro" id="IPR001012">
    <property type="entry name" value="UBX_dom"/>
</dbReference>